<dbReference type="AlphaFoldDB" id="A0A023DL64"/>
<dbReference type="EMBL" id="BAWO01000099">
    <property type="protein sequence ID" value="GAJ41786.1"/>
    <property type="molecule type" value="Genomic_DNA"/>
</dbReference>
<evidence type="ECO:0000313" key="1">
    <source>
        <dbReference type="EMBL" id="GAJ41786.1"/>
    </source>
</evidence>
<accession>A0A023DL64</accession>
<proteinExistence type="predicted"/>
<organism evidence="1 2">
    <name type="scientific">Parageobacillus caldoxylosilyticus NBRC 107762</name>
    <dbReference type="NCBI Taxonomy" id="1220594"/>
    <lineage>
        <taxon>Bacteria</taxon>
        <taxon>Bacillati</taxon>
        <taxon>Bacillota</taxon>
        <taxon>Bacilli</taxon>
        <taxon>Bacillales</taxon>
        <taxon>Anoxybacillaceae</taxon>
        <taxon>Saccharococcus</taxon>
    </lineage>
</organism>
<keyword evidence="2" id="KW-1185">Reference proteome</keyword>
<sequence>MGFNTEKYRYYLGMGIEYQVISKFFLLGFEAYKLPIDFGFDIHVTNKMIQTYKEEEPQKDFYIQVKSRVILPPSENPNKETVVRFYIKKEDFNNLIKKSDSVLILYYVSGVKTYNSYFYDPVEWTDWNCYFYGKIEGYKMDLSEYSDITIHDYLWLNSQHLNYLMENDFVLEDEKNGGYYLETVYYAEQHSVSVSKNKEKFTFADNLMELRNLVTGNFENDPFLSK</sequence>
<comment type="caution">
    <text evidence="1">The sequence shown here is derived from an EMBL/GenBank/DDBJ whole genome shotgun (WGS) entry which is preliminary data.</text>
</comment>
<reference evidence="1 2" key="1">
    <citation type="submission" date="2014-04" db="EMBL/GenBank/DDBJ databases">
        <title>Whole genome shotgun sequence of Geobacillus caldoxylosilyticus NBRC 107762.</title>
        <authorList>
            <person name="Hosoyama A."/>
            <person name="Hosoyama Y."/>
            <person name="Katano-Makiyama Y."/>
            <person name="Tsuchikane K."/>
            <person name="Ohji S."/>
            <person name="Ichikawa N."/>
            <person name="Yamazoe A."/>
            <person name="Fujita N."/>
        </authorList>
    </citation>
    <scope>NUCLEOTIDE SEQUENCE [LARGE SCALE GENOMIC DNA]</scope>
    <source>
        <strain evidence="1 2">NBRC 107762</strain>
    </source>
</reference>
<protein>
    <recommendedName>
        <fullName evidence="3">DUF4365 domain-containing protein</fullName>
    </recommendedName>
</protein>
<dbReference type="Proteomes" id="UP000023561">
    <property type="component" value="Unassembled WGS sequence"/>
</dbReference>
<dbReference type="RefSeq" id="WP_042412333.1">
    <property type="nucleotide sequence ID" value="NZ_BAWO01000099.1"/>
</dbReference>
<dbReference type="OrthoDB" id="9015616at2"/>
<evidence type="ECO:0008006" key="3">
    <source>
        <dbReference type="Google" id="ProtNLM"/>
    </source>
</evidence>
<evidence type="ECO:0000313" key="2">
    <source>
        <dbReference type="Proteomes" id="UP000023561"/>
    </source>
</evidence>
<gene>
    <name evidence="1" type="ORF">GCA01S_099_00020</name>
</gene>
<name>A0A023DL64_9BACL</name>